<dbReference type="SUPFAM" id="SSF49503">
    <property type="entry name" value="Cupredoxins"/>
    <property type="match status" value="3"/>
</dbReference>
<evidence type="ECO:0000256" key="1">
    <source>
        <dbReference type="ARBA" id="ARBA00010609"/>
    </source>
</evidence>
<proteinExistence type="inferred from homology"/>
<dbReference type="InterPro" id="IPR011706">
    <property type="entry name" value="Cu-oxidase_C"/>
</dbReference>
<accession>A0A0F4GA20</accession>
<dbReference type="InterPro" id="IPR008972">
    <property type="entry name" value="Cupredoxin"/>
</dbReference>
<feature type="domain" description="Plastocyanin-like" evidence="6">
    <location>
        <begin position="373"/>
        <end position="492"/>
    </location>
</feature>
<dbReference type="Pfam" id="PF07732">
    <property type="entry name" value="Cu-oxidase_3"/>
    <property type="match status" value="1"/>
</dbReference>
<gene>
    <name evidence="8" type="ORF">TI39_contig4207g00004</name>
</gene>
<dbReference type="AlphaFoldDB" id="A0A0F4GA20"/>
<dbReference type="EMBL" id="LAFY01004166">
    <property type="protein sequence ID" value="KJX94221.1"/>
    <property type="molecule type" value="Genomic_DNA"/>
</dbReference>
<evidence type="ECO:0000256" key="3">
    <source>
        <dbReference type="ARBA" id="ARBA00023002"/>
    </source>
</evidence>
<dbReference type="InterPro" id="IPR011707">
    <property type="entry name" value="Cu-oxidase-like_N"/>
</dbReference>
<dbReference type="InterPro" id="IPR002355">
    <property type="entry name" value="Cu_oxidase_Cu_BS"/>
</dbReference>
<name>A0A0F4GA20_9PEZI</name>
<dbReference type="Gene3D" id="2.60.40.420">
    <property type="entry name" value="Cupredoxins - blue copper proteins"/>
    <property type="match status" value="3"/>
</dbReference>
<dbReference type="STRING" id="1047168.A0A0F4GA20"/>
<evidence type="ECO:0000256" key="4">
    <source>
        <dbReference type="ARBA" id="ARBA00023008"/>
    </source>
</evidence>
<evidence type="ECO:0000256" key="2">
    <source>
        <dbReference type="ARBA" id="ARBA00022723"/>
    </source>
</evidence>
<dbReference type="InterPro" id="IPR045087">
    <property type="entry name" value="Cu-oxidase_fam"/>
</dbReference>
<comment type="similarity">
    <text evidence="1">Belongs to the multicopper oxidase family.</text>
</comment>
<evidence type="ECO:0000313" key="8">
    <source>
        <dbReference type="EMBL" id="KJX94221.1"/>
    </source>
</evidence>
<sequence length="712" mass="79668">MLLLWPAIVSVLLAICERALARDSDWQSPVYKNLFSVALPIPEVKVPIKSYPYEGAPTVDYYEVEIKPLEAQLYPGLSKTKLVGYDGRAPGPTFKMTKGREAVIRFINNADMASSVHLHGSYSRAPFDGWAEDEIQPGQYKDYYYPNGQSARTLWYHDQAIDHTAHNAYFGQAGFYILHDAEELAVPGLPQGDYDISLALAAKRYNADGTLWDPDVNGETTSLYGDVIHVNGQPWPFLAVEPCKYRFRFLDSSVSRSFQLYFENPAGKRVSFYVVGSDAGLLTRPVQSSQLDISMAERWEVVFDFTQCAGKNVTLRNMRDVGADEDYNSTDKVMRFVVGNKVTSQEKNEALPASLRTVPFPPPKAGVDRRFKFERSGGEWVVNGVNWHAGPEQRVLAKPERGAIEVWELENSSGGWTHPVHIHLVDFQILSRSGGERNSVLPYEQAALKDVVWLNRGETVRVIARYAPWDGLYMFHCHNLIHEDSAMMVALNITALAGLGYNETTRFLDPMDPKYRAIPFASSDYTNRVKDFDIKSIDAKCDVFTHMDAYAHVGDTVKALDDYWSSRGSGRATTTTAKSSTTTRTALVTTTTLVKSTTTKSAQTTTKAAATTKSSGKGSGRKRTARCFATCVIHHSILQLFWHSGSQYVDEHSFLLSSWRRRSRVYVFNDRCLPSLTSSLLQPSMGHYHLAMLSGVFLALCPWHGYECGLVP</sequence>
<evidence type="ECO:0000313" key="9">
    <source>
        <dbReference type="Proteomes" id="UP000033647"/>
    </source>
</evidence>
<protein>
    <submittedName>
        <fullName evidence="8">Uncharacterized protein</fullName>
    </submittedName>
</protein>
<keyword evidence="3" id="KW-0560">Oxidoreductase</keyword>
<comment type="caution">
    <text evidence="8">The sequence shown here is derived from an EMBL/GenBank/DDBJ whole genome shotgun (WGS) entry which is preliminary data.</text>
</comment>
<keyword evidence="2" id="KW-0479">Metal-binding</keyword>
<dbReference type="CDD" id="cd13889">
    <property type="entry name" value="CuRO_3_BOD"/>
    <property type="match status" value="1"/>
</dbReference>
<feature type="signal peptide" evidence="5">
    <location>
        <begin position="1"/>
        <end position="21"/>
    </location>
</feature>
<feature type="domain" description="Plastocyanin-like" evidence="7">
    <location>
        <begin position="78"/>
        <end position="182"/>
    </location>
</feature>
<feature type="chain" id="PRO_5002468280" evidence="5">
    <location>
        <begin position="22"/>
        <end position="712"/>
    </location>
</feature>
<keyword evidence="4" id="KW-0186">Copper</keyword>
<evidence type="ECO:0000259" key="6">
    <source>
        <dbReference type="Pfam" id="PF07731"/>
    </source>
</evidence>
<dbReference type="OrthoDB" id="262547at2759"/>
<dbReference type="Proteomes" id="UP000033647">
    <property type="component" value="Unassembled WGS sequence"/>
</dbReference>
<evidence type="ECO:0000256" key="5">
    <source>
        <dbReference type="SAM" id="SignalP"/>
    </source>
</evidence>
<dbReference type="Pfam" id="PF07731">
    <property type="entry name" value="Cu-oxidase_2"/>
    <property type="match status" value="1"/>
</dbReference>
<keyword evidence="9" id="KW-1185">Reference proteome</keyword>
<reference evidence="8 9" key="1">
    <citation type="submission" date="2015-03" db="EMBL/GenBank/DDBJ databases">
        <title>RNA-seq based gene annotation and comparative genomics of four Zymoseptoria species reveal species-specific pathogenicity related genes and transposable element activity.</title>
        <authorList>
            <person name="Grandaubert J."/>
            <person name="Bhattacharyya A."/>
            <person name="Stukenbrock E.H."/>
        </authorList>
    </citation>
    <scope>NUCLEOTIDE SEQUENCE [LARGE SCALE GENOMIC DNA]</scope>
    <source>
        <strain evidence="8 9">Zb18110</strain>
    </source>
</reference>
<dbReference type="GO" id="GO:0005507">
    <property type="term" value="F:copper ion binding"/>
    <property type="evidence" value="ECO:0007669"/>
    <property type="project" value="InterPro"/>
</dbReference>
<organism evidence="8 9">
    <name type="scientific">Zymoseptoria brevis</name>
    <dbReference type="NCBI Taxonomy" id="1047168"/>
    <lineage>
        <taxon>Eukaryota</taxon>
        <taxon>Fungi</taxon>
        <taxon>Dikarya</taxon>
        <taxon>Ascomycota</taxon>
        <taxon>Pezizomycotina</taxon>
        <taxon>Dothideomycetes</taxon>
        <taxon>Dothideomycetidae</taxon>
        <taxon>Mycosphaerellales</taxon>
        <taxon>Mycosphaerellaceae</taxon>
        <taxon>Zymoseptoria</taxon>
    </lineage>
</organism>
<dbReference type="PANTHER" id="PTHR48267">
    <property type="entry name" value="CUPREDOXIN SUPERFAMILY PROTEIN"/>
    <property type="match status" value="1"/>
</dbReference>
<evidence type="ECO:0000259" key="7">
    <source>
        <dbReference type="Pfam" id="PF07732"/>
    </source>
</evidence>
<dbReference type="PANTHER" id="PTHR48267:SF1">
    <property type="entry name" value="BILIRUBIN OXIDASE"/>
    <property type="match status" value="1"/>
</dbReference>
<dbReference type="GO" id="GO:0016491">
    <property type="term" value="F:oxidoreductase activity"/>
    <property type="evidence" value="ECO:0007669"/>
    <property type="project" value="UniProtKB-KW"/>
</dbReference>
<keyword evidence="5" id="KW-0732">Signal</keyword>
<dbReference type="PROSITE" id="PS00080">
    <property type="entry name" value="MULTICOPPER_OXIDASE2"/>
    <property type="match status" value="1"/>
</dbReference>